<keyword evidence="6" id="KW-1185">Reference proteome</keyword>
<keyword evidence="1" id="KW-0175">Coiled coil</keyword>
<dbReference type="Pfam" id="PF26581">
    <property type="entry name" value="WIT1_2_N"/>
    <property type="match status" value="1"/>
</dbReference>
<evidence type="ECO:0000313" key="6">
    <source>
        <dbReference type="Proteomes" id="UP000187406"/>
    </source>
</evidence>
<evidence type="ECO:0000259" key="4">
    <source>
        <dbReference type="Pfam" id="PF26581"/>
    </source>
</evidence>
<feature type="domain" description="WIT1/2 N-terminal helical bundle" evidence="4">
    <location>
        <begin position="36"/>
        <end position="174"/>
    </location>
</feature>
<feature type="coiled-coil region" evidence="1">
    <location>
        <begin position="337"/>
        <end position="504"/>
    </location>
</feature>
<dbReference type="PANTHER" id="PTHR35705">
    <property type="entry name" value="WPP DOMAIN-INTERACTING TAIL-ANCHORED PROTEIN 1"/>
    <property type="match status" value="1"/>
</dbReference>
<dbReference type="FunCoup" id="A0A1Q3ATM3">
    <property type="interactions" value="328"/>
</dbReference>
<name>A0A1Q3ATM3_CEPFO</name>
<evidence type="ECO:0000313" key="5">
    <source>
        <dbReference type="EMBL" id="GAV59081.1"/>
    </source>
</evidence>
<evidence type="ECO:0000256" key="1">
    <source>
        <dbReference type="SAM" id="Coils"/>
    </source>
</evidence>
<organism evidence="5 6">
    <name type="scientific">Cephalotus follicularis</name>
    <name type="common">Albany pitcher plant</name>
    <dbReference type="NCBI Taxonomy" id="3775"/>
    <lineage>
        <taxon>Eukaryota</taxon>
        <taxon>Viridiplantae</taxon>
        <taxon>Streptophyta</taxon>
        <taxon>Embryophyta</taxon>
        <taxon>Tracheophyta</taxon>
        <taxon>Spermatophyta</taxon>
        <taxon>Magnoliopsida</taxon>
        <taxon>eudicotyledons</taxon>
        <taxon>Gunneridae</taxon>
        <taxon>Pentapetalae</taxon>
        <taxon>rosids</taxon>
        <taxon>fabids</taxon>
        <taxon>Oxalidales</taxon>
        <taxon>Cephalotaceae</taxon>
        <taxon>Cephalotus</taxon>
    </lineage>
</organism>
<dbReference type="Proteomes" id="UP000187406">
    <property type="component" value="Unassembled WGS sequence"/>
</dbReference>
<dbReference type="OrthoDB" id="1936068at2759"/>
<evidence type="ECO:0000256" key="2">
    <source>
        <dbReference type="SAM" id="MobiDB-lite"/>
    </source>
</evidence>
<sequence>MDDFSVDNVYTGNLVSDDVYDCGGVSSCENGTQEIENTLKLLTRVDLDLVHSSEKLVNLHVLLMHLLAGETDVQAMALEDNNISETSIEKALIFDLLSGFLDSEVKEVDNFINTLQLEIVDARHKISSCRHLKELFTVLEDKLHDSEESLKQSHEQVLVVKMQSVKLQRTISTFKHEDWKIDEAGSLSENGQTYNINGKSKIWTAKQQRHTLKMLEKSLARELCLEKKLSELKQNEEQLSIKLHHTEQVAFRMEEAAEAVWGRFLEAENAAEVLMGTSKELVGRLQIAQFHLNSSIQGESDSVSKLQDCVEQLKAKDITVNKLEMSNAEHKRKTLELLTLGEKVKLLEEQLKESELRLINANASYEASQEQLCEMENVIESLKESIYETESRTERAEAKVSQLTDSNLELTEEINFLKGHESSNTQKVTLLEKQVRELEIQLQHAKASSEASQEQQNMLYSAIWDMETLIEDLKSKVSKADSKIETVEEQCIILSENNVELTKELSFTRARVDFLETSLDQANDAKVSSAAEINLRSKVIMDMVIQLANERERMQKQLFSLTRENGILAKRLRNTKKDAFATMHNTVDDKEQLFYQYGSSNDTSTKTSEEALRLPKGFQEHDPVCDSKEPSDSQVSGTGEELKLDDDVIPKKAGHFNPTTVFMAIFVALLAGLAMYLLKQENCPL</sequence>
<dbReference type="EMBL" id="BDDD01000096">
    <property type="protein sequence ID" value="GAV59081.1"/>
    <property type="molecule type" value="Genomic_DNA"/>
</dbReference>
<dbReference type="PANTHER" id="PTHR35705:SF2">
    <property type="entry name" value="WPP DOMAIN-INTERACTING TAIL-ANCHORED PROTEIN 2"/>
    <property type="match status" value="1"/>
</dbReference>
<feature type="coiled-coil region" evidence="1">
    <location>
        <begin position="215"/>
        <end position="249"/>
    </location>
</feature>
<keyword evidence="3" id="KW-0472">Membrane</keyword>
<dbReference type="InterPro" id="IPR039976">
    <property type="entry name" value="WIT1/WIT2"/>
</dbReference>
<dbReference type="SUPFAM" id="SSF57997">
    <property type="entry name" value="Tropomyosin"/>
    <property type="match status" value="1"/>
</dbReference>
<dbReference type="STRING" id="3775.A0A1Q3ATM3"/>
<keyword evidence="3" id="KW-0812">Transmembrane</keyword>
<feature type="compositionally biased region" description="Basic and acidic residues" evidence="2">
    <location>
        <begin position="618"/>
        <end position="631"/>
    </location>
</feature>
<dbReference type="AlphaFoldDB" id="A0A1Q3ATM3"/>
<keyword evidence="3" id="KW-1133">Transmembrane helix</keyword>
<gene>
    <name evidence="5" type="ORF">CFOL_v3_02614</name>
</gene>
<dbReference type="InParanoid" id="A0A1Q3ATM3"/>
<accession>A0A1Q3ATM3</accession>
<proteinExistence type="predicted"/>
<feature type="transmembrane region" description="Helical" evidence="3">
    <location>
        <begin position="660"/>
        <end position="678"/>
    </location>
</feature>
<evidence type="ECO:0000256" key="3">
    <source>
        <dbReference type="SAM" id="Phobius"/>
    </source>
</evidence>
<dbReference type="InterPro" id="IPR058610">
    <property type="entry name" value="WIT1_2_N"/>
</dbReference>
<comment type="caution">
    <text evidence="5">The sequence shown here is derived from an EMBL/GenBank/DDBJ whole genome shotgun (WGS) entry which is preliminary data.</text>
</comment>
<protein>
    <recommendedName>
        <fullName evidence="4">WIT1/2 N-terminal helical bundle domain-containing protein</fullName>
    </recommendedName>
</protein>
<reference evidence="6" key="1">
    <citation type="submission" date="2016-04" db="EMBL/GenBank/DDBJ databases">
        <title>Cephalotus genome sequencing.</title>
        <authorList>
            <person name="Fukushima K."/>
            <person name="Hasebe M."/>
            <person name="Fang X."/>
        </authorList>
    </citation>
    <scope>NUCLEOTIDE SEQUENCE [LARGE SCALE GENOMIC DNA]</scope>
    <source>
        <strain evidence="6">cv. St1</strain>
    </source>
</reference>
<feature type="region of interest" description="Disordered" evidence="2">
    <location>
        <begin position="618"/>
        <end position="643"/>
    </location>
</feature>